<sequence>MVGDGDEKPGPSKVLSDLFDSGLFSDFQIHCRDRTVYNVHKSIICTQNSFSRNARSNIVRLENDDPAAGKALVEFFYRFEYTAGLQEFTDGELIFHTQVYAIGEKYHVQGLKDLAKVHFEEVYEAASSYEELHFGGVVDAVYNTTFASDNGLRSLVVKIVQHDLQNLMANVDYFTEIVTRNGEFSRDLASALFQDREKIKPRYPCPQCGIAICMKMPAQDDVYRPHCQQLHATALWKEVPPSLSKYRCGTCKGSVEMEPNPRQYASSIIHCLLCGSGQTKDTWGRNNVDDNGGGRL</sequence>
<dbReference type="Gene3D" id="3.30.710.10">
    <property type="entry name" value="Potassium Channel Kv1.1, Chain A"/>
    <property type="match status" value="1"/>
</dbReference>
<evidence type="ECO:0008006" key="3">
    <source>
        <dbReference type="Google" id="ProtNLM"/>
    </source>
</evidence>
<dbReference type="PANTHER" id="PTHR47843:SF5">
    <property type="entry name" value="BTB_POZ DOMAIN PROTEIN"/>
    <property type="match status" value="1"/>
</dbReference>
<dbReference type="PANTHER" id="PTHR47843">
    <property type="entry name" value="BTB DOMAIN-CONTAINING PROTEIN-RELATED"/>
    <property type="match status" value="1"/>
</dbReference>
<keyword evidence="2" id="KW-1185">Reference proteome</keyword>
<dbReference type="Proteomes" id="UP001456524">
    <property type="component" value="Unassembled WGS sequence"/>
</dbReference>
<evidence type="ECO:0000313" key="1">
    <source>
        <dbReference type="EMBL" id="KAK8176885.1"/>
    </source>
</evidence>
<protein>
    <recommendedName>
        <fullName evidence="3">BTB domain-containing protein</fullName>
    </recommendedName>
</protein>
<dbReference type="InterPro" id="IPR011333">
    <property type="entry name" value="SKP1/BTB/POZ_sf"/>
</dbReference>
<name>A0ABR1Y587_9PEZI</name>
<comment type="caution">
    <text evidence="1">The sequence shown here is derived from an EMBL/GenBank/DDBJ whole genome shotgun (WGS) entry which is preliminary data.</text>
</comment>
<dbReference type="SUPFAM" id="SSF54695">
    <property type="entry name" value="POZ domain"/>
    <property type="match status" value="1"/>
</dbReference>
<accession>A0ABR1Y587</accession>
<dbReference type="EMBL" id="JBBWUH010000001">
    <property type="protein sequence ID" value="KAK8176885.1"/>
    <property type="molecule type" value="Genomic_DNA"/>
</dbReference>
<evidence type="ECO:0000313" key="2">
    <source>
        <dbReference type="Proteomes" id="UP001456524"/>
    </source>
</evidence>
<organism evidence="1 2">
    <name type="scientific">Phyllosticta citrichinensis</name>
    <dbReference type="NCBI Taxonomy" id="1130410"/>
    <lineage>
        <taxon>Eukaryota</taxon>
        <taxon>Fungi</taxon>
        <taxon>Dikarya</taxon>
        <taxon>Ascomycota</taxon>
        <taxon>Pezizomycotina</taxon>
        <taxon>Dothideomycetes</taxon>
        <taxon>Dothideomycetes incertae sedis</taxon>
        <taxon>Botryosphaeriales</taxon>
        <taxon>Phyllostictaceae</taxon>
        <taxon>Phyllosticta</taxon>
    </lineage>
</organism>
<gene>
    <name evidence="1" type="ORF">IWX90DRAFT_1308</name>
</gene>
<reference evidence="1 2" key="1">
    <citation type="journal article" date="2022" name="G3 (Bethesda)">
        <title>Enemy or ally: a genomic approach to elucidate the lifestyle of Phyllosticta citrichinaensis.</title>
        <authorList>
            <person name="Buijs V.A."/>
            <person name="Groenewald J.Z."/>
            <person name="Haridas S."/>
            <person name="LaButti K.M."/>
            <person name="Lipzen A."/>
            <person name="Martin F.M."/>
            <person name="Barry K."/>
            <person name="Grigoriev I.V."/>
            <person name="Crous P.W."/>
            <person name="Seidl M.F."/>
        </authorList>
    </citation>
    <scope>NUCLEOTIDE SEQUENCE [LARGE SCALE GENOMIC DNA]</scope>
    <source>
        <strain evidence="1 2">CBS 129764</strain>
    </source>
</reference>
<proteinExistence type="predicted"/>